<dbReference type="Gene3D" id="1.10.10.10">
    <property type="entry name" value="Winged helix-like DNA-binding domain superfamily/Winged helix DNA-binding domain"/>
    <property type="match status" value="2"/>
</dbReference>
<dbReference type="GO" id="GO:0051304">
    <property type="term" value="P:chromosome separation"/>
    <property type="evidence" value="ECO:0007669"/>
    <property type="project" value="InterPro"/>
</dbReference>
<organism evidence="6 7">
    <name type="scientific">Nitrosomonas ureae</name>
    <dbReference type="NCBI Taxonomy" id="44577"/>
    <lineage>
        <taxon>Bacteria</taxon>
        <taxon>Pseudomonadati</taxon>
        <taxon>Pseudomonadota</taxon>
        <taxon>Betaproteobacteria</taxon>
        <taxon>Nitrosomonadales</taxon>
        <taxon>Nitrosomonadaceae</taxon>
        <taxon>Nitrosomonas</taxon>
    </lineage>
</organism>
<dbReference type="PANTHER" id="PTHR34298">
    <property type="entry name" value="SEGREGATION AND CONDENSATION PROTEIN B"/>
    <property type="match status" value="1"/>
</dbReference>
<evidence type="ECO:0000256" key="3">
    <source>
        <dbReference type="ARBA" id="ARBA00022829"/>
    </source>
</evidence>
<dbReference type="InterPro" id="IPR036388">
    <property type="entry name" value="WH-like_DNA-bd_sf"/>
</dbReference>
<proteinExistence type="predicted"/>
<keyword evidence="2" id="KW-0132">Cell division</keyword>
<dbReference type="PIRSF" id="PIRSF019345">
    <property type="entry name" value="ScpB"/>
    <property type="match status" value="1"/>
</dbReference>
<evidence type="ECO:0000256" key="4">
    <source>
        <dbReference type="ARBA" id="ARBA00023306"/>
    </source>
</evidence>
<feature type="region of interest" description="Disordered" evidence="5">
    <location>
        <begin position="191"/>
        <end position="213"/>
    </location>
</feature>
<keyword evidence="1" id="KW-0963">Cytoplasm</keyword>
<evidence type="ECO:0000313" key="6">
    <source>
        <dbReference type="EMBL" id="SNX60431.1"/>
    </source>
</evidence>
<dbReference type="InterPro" id="IPR036390">
    <property type="entry name" value="WH_DNA-bd_sf"/>
</dbReference>
<dbReference type="GO" id="GO:0051301">
    <property type="term" value="P:cell division"/>
    <property type="evidence" value="ECO:0007669"/>
    <property type="project" value="UniProtKB-KW"/>
</dbReference>
<dbReference type="PANTHER" id="PTHR34298:SF2">
    <property type="entry name" value="SEGREGATION AND CONDENSATION PROTEIN B"/>
    <property type="match status" value="1"/>
</dbReference>
<gene>
    <name evidence="6" type="ORF">SAMN06296273_1898</name>
</gene>
<dbReference type="AlphaFoldDB" id="A0A285BYP3"/>
<dbReference type="SUPFAM" id="SSF46785">
    <property type="entry name" value="Winged helix' DNA-binding domain"/>
    <property type="match status" value="2"/>
</dbReference>
<reference evidence="6 7" key="1">
    <citation type="submission" date="2017-08" db="EMBL/GenBank/DDBJ databases">
        <authorList>
            <person name="de Groot N.N."/>
        </authorList>
    </citation>
    <scope>NUCLEOTIDE SEQUENCE [LARGE SCALE GENOMIC DNA]</scope>
    <source>
        <strain evidence="6 7">Nm15</strain>
    </source>
</reference>
<dbReference type="Proteomes" id="UP000242498">
    <property type="component" value="Chromosome I"/>
</dbReference>
<evidence type="ECO:0000256" key="1">
    <source>
        <dbReference type="ARBA" id="ARBA00022490"/>
    </source>
</evidence>
<evidence type="ECO:0000256" key="5">
    <source>
        <dbReference type="SAM" id="MobiDB-lite"/>
    </source>
</evidence>
<dbReference type="EMBL" id="LT907782">
    <property type="protein sequence ID" value="SNX60431.1"/>
    <property type="molecule type" value="Genomic_DNA"/>
</dbReference>
<sequence length="213" mass="23651">MAGSFISAPLMPLNQLDTPDSLSPEKAKRILEAALLTTAEPLPISELRKLFNLELSAAVLSKLLEEIREKWLDSSVELVSVASGWRFQTRADIQPYLERLTPPKAPRYSRAVLETLAIIAYRQPVTRGDIEEIRGVSVSSSVLKALMTRGWIEAVGHRNVPGKPALLATTQHFLDDLNLRSLKELPPLEEMQSLIDSSEKNQDLPFEAPEASD</sequence>
<dbReference type="InterPro" id="IPR005234">
    <property type="entry name" value="ScpB_csome_segregation"/>
</dbReference>
<name>A0A285BYP3_9PROT</name>
<keyword evidence="3" id="KW-0159">Chromosome partition</keyword>
<evidence type="ECO:0000313" key="7">
    <source>
        <dbReference type="Proteomes" id="UP000242498"/>
    </source>
</evidence>
<evidence type="ECO:0000256" key="2">
    <source>
        <dbReference type="ARBA" id="ARBA00022618"/>
    </source>
</evidence>
<accession>A0A285BYP3</accession>
<keyword evidence="4" id="KW-0131">Cell cycle</keyword>
<protein>
    <submittedName>
        <fullName evidence="6">Condensin subunit ScpB</fullName>
    </submittedName>
</protein>
<dbReference type="NCBIfam" id="TIGR00281">
    <property type="entry name" value="SMC-Scp complex subunit ScpB"/>
    <property type="match status" value="1"/>
</dbReference>
<dbReference type="Pfam" id="PF04079">
    <property type="entry name" value="SMC_ScpB"/>
    <property type="match status" value="1"/>
</dbReference>